<dbReference type="InterPro" id="IPR036890">
    <property type="entry name" value="HATPase_C_sf"/>
</dbReference>
<dbReference type="GO" id="GO:0016020">
    <property type="term" value="C:membrane"/>
    <property type="evidence" value="ECO:0007669"/>
    <property type="project" value="UniProtKB-SubCell"/>
</dbReference>
<organism evidence="15 16">
    <name type="scientific">Micromonospora craniellae</name>
    <dbReference type="NCBI Taxonomy" id="2294034"/>
    <lineage>
        <taxon>Bacteria</taxon>
        <taxon>Bacillati</taxon>
        <taxon>Actinomycetota</taxon>
        <taxon>Actinomycetes</taxon>
        <taxon>Micromonosporales</taxon>
        <taxon>Micromonosporaceae</taxon>
        <taxon>Micromonospora</taxon>
    </lineage>
</organism>
<dbReference type="AlphaFoldDB" id="A0A372FS30"/>
<evidence type="ECO:0000256" key="7">
    <source>
        <dbReference type="ARBA" id="ARBA00022741"/>
    </source>
</evidence>
<gene>
    <name evidence="15" type="ORF">D0Q02_27995</name>
</gene>
<keyword evidence="11" id="KW-0902">Two-component regulatory system</keyword>
<name>A0A372FS30_9ACTN</name>
<evidence type="ECO:0000256" key="5">
    <source>
        <dbReference type="ARBA" id="ARBA00022679"/>
    </source>
</evidence>
<dbReference type="Proteomes" id="UP000262621">
    <property type="component" value="Unassembled WGS sequence"/>
</dbReference>
<dbReference type="InterPro" id="IPR003660">
    <property type="entry name" value="HAMP_dom"/>
</dbReference>
<feature type="region of interest" description="Disordered" evidence="12">
    <location>
        <begin position="664"/>
        <end position="738"/>
    </location>
</feature>
<dbReference type="GO" id="GO:0004673">
    <property type="term" value="F:protein histidine kinase activity"/>
    <property type="evidence" value="ECO:0007669"/>
    <property type="project" value="UniProtKB-EC"/>
</dbReference>
<keyword evidence="5" id="KW-0808">Transferase</keyword>
<dbReference type="OrthoDB" id="4652229at2"/>
<evidence type="ECO:0000256" key="6">
    <source>
        <dbReference type="ARBA" id="ARBA00022692"/>
    </source>
</evidence>
<feature type="region of interest" description="Disordered" evidence="12">
    <location>
        <begin position="772"/>
        <end position="818"/>
    </location>
</feature>
<dbReference type="PANTHER" id="PTHR44936:SF9">
    <property type="entry name" value="SENSOR PROTEIN CREC"/>
    <property type="match status" value="1"/>
</dbReference>
<evidence type="ECO:0000256" key="9">
    <source>
        <dbReference type="ARBA" id="ARBA00022840"/>
    </source>
</evidence>
<evidence type="ECO:0000256" key="10">
    <source>
        <dbReference type="ARBA" id="ARBA00022989"/>
    </source>
</evidence>
<dbReference type="RefSeq" id="WP_117230961.1">
    <property type="nucleotide sequence ID" value="NZ_CP061725.1"/>
</dbReference>
<keyword evidence="9" id="KW-0067">ATP-binding</keyword>
<comment type="catalytic activity">
    <reaction evidence="1">
        <text>ATP + protein L-histidine = ADP + protein N-phospho-L-histidine.</text>
        <dbReference type="EC" id="2.7.13.3"/>
    </reaction>
</comment>
<dbReference type="PANTHER" id="PTHR44936">
    <property type="entry name" value="SENSOR PROTEIN CREC"/>
    <property type="match status" value="1"/>
</dbReference>
<keyword evidence="8" id="KW-0418">Kinase</keyword>
<keyword evidence="7" id="KW-0547">Nucleotide-binding</keyword>
<dbReference type="GO" id="GO:0005524">
    <property type="term" value="F:ATP binding"/>
    <property type="evidence" value="ECO:0007669"/>
    <property type="project" value="UniProtKB-KW"/>
</dbReference>
<keyword evidence="13" id="KW-0472">Membrane</keyword>
<dbReference type="Pfam" id="PF08376">
    <property type="entry name" value="NIT"/>
    <property type="match status" value="1"/>
</dbReference>
<reference evidence="15 16" key="1">
    <citation type="submission" date="2018-08" db="EMBL/GenBank/DDBJ databases">
        <title>Verrucosispora craniellae sp. nov., isolated from a marine sponge in the South China Sea.</title>
        <authorList>
            <person name="Li L."/>
            <person name="Lin H.W."/>
        </authorList>
    </citation>
    <scope>NUCLEOTIDE SEQUENCE [LARGE SCALE GENOMIC DNA]</scope>
    <source>
        <strain evidence="15 16">LHW63014</strain>
    </source>
</reference>
<keyword evidence="16" id="KW-1185">Reference proteome</keyword>
<dbReference type="InterPro" id="IPR050980">
    <property type="entry name" value="2C_sensor_his_kinase"/>
</dbReference>
<accession>A0A372FS30</accession>
<keyword evidence="6 13" id="KW-0812">Transmembrane</keyword>
<evidence type="ECO:0000313" key="16">
    <source>
        <dbReference type="Proteomes" id="UP000262621"/>
    </source>
</evidence>
<dbReference type="SUPFAM" id="SSF55874">
    <property type="entry name" value="ATPase domain of HSP90 chaperone/DNA topoisomerase II/histidine kinase"/>
    <property type="match status" value="1"/>
</dbReference>
<dbReference type="InterPro" id="IPR013587">
    <property type="entry name" value="Nitrate/nitrite_sensing"/>
</dbReference>
<keyword evidence="4" id="KW-0597">Phosphoprotein</keyword>
<evidence type="ECO:0000256" key="13">
    <source>
        <dbReference type="SAM" id="Phobius"/>
    </source>
</evidence>
<feature type="transmembrane region" description="Helical" evidence="13">
    <location>
        <begin position="33"/>
        <end position="52"/>
    </location>
</feature>
<protein>
    <recommendedName>
        <fullName evidence="3">histidine kinase</fullName>
        <ecNumber evidence="3">2.7.13.3</ecNumber>
    </recommendedName>
</protein>
<evidence type="ECO:0000256" key="8">
    <source>
        <dbReference type="ARBA" id="ARBA00022777"/>
    </source>
</evidence>
<feature type="domain" description="HAMP" evidence="14">
    <location>
        <begin position="390"/>
        <end position="431"/>
    </location>
</feature>
<evidence type="ECO:0000256" key="2">
    <source>
        <dbReference type="ARBA" id="ARBA00004370"/>
    </source>
</evidence>
<keyword evidence="10 13" id="KW-1133">Transmembrane helix</keyword>
<dbReference type="EC" id="2.7.13.3" evidence="3"/>
<dbReference type="EMBL" id="QVFU01000062">
    <property type="protein sequence ID" value="RFS43396.1"/>
    <property type="molecule type" value="Genomic_DNA"/>
</dbReference>
<evidence type="ECO:0000259" key="14">
    <source>
        <dbReference type="PROSITE" id="PS50885"/>
    </source>
</evidence>
<evidence type="ECO:0000256" key="11">
    <source>
        <dbReference type="ARBA" id="ARBA00023012"/>
    </source>
</evidence>
<dbReference type="GO" id="GO:0000160">
    <property type="term" value="P:phosphorelay signal transduction system"/>
    <property type="evidence" value="ECO:0007669"/>
    <property type="project" value="UniProtKB-KW"/>
</dbReference>
<evidence type="ECO:0000256" key="1">
    <source>
        <dbReference type="ARBA" id="ARBA00000085"/>
    </source>
</evidence>
<feature type="compositionally biased region" description="Low complexity" evidence="12">
    <location>
        <begin position="809"/>
        <end position="818"/>
    </location>
</feature>
<feature type="compositionally biased region" description="Pro residues" evidence="12">
    <location>
        <begin position="725"/>
        <end position="737"/>
    </location>
</feature>
<evidence type="ECO:0000256" key="3">
    <source>
        <dbReference type="ARBA" id="ARBA00012438"/>
    </source>
</evidence>
<sequence length="846" mass="87769">MGVDVTTPDGGVARARQVRLGRRLADLSVRSKAALIVVPTALVAVMSAGFGLGSSMGTARAAERAGDMFATSSAAGEVTQRLQAERTAAVGLLLPGARVTPADFERAVQDSDRAVSRFRVLRGELAGPPEGVRAVLARAEAGLVDVQAQRQRVRGDSPVAMSAVAFGYRGVIADLDDLLLAVAQSGVTPELADEMRASAALSRARESVGQQQVAVLQALAARRLTPALHAEIVAARAGQDEALREFDALARTSWQARLGRTLTGEDVLTATRLDGVVSGTGVYEPVRLPGGAEQWGRVMTTRAGLLAQVQETVNADIAAAAGALWMAQVRAAVVQAVLLLGVLLVAVVTAVRVARSLVAQLSSLEQGARRVTDVELPALVQRLRATSDPAAAHHLAASAGGVAVPVVGRDEVGQVADAFNVVLRSAVDAAVGQARSRALVSAMITSVGRRVQTLTDQLLGSIDLLERDEEDPDRLAKVFTADQQATRLRRYGANLLIVAGGGPGQSQRAPVVLADLVNAALSETEGFARIRVGRLVEVEIDARAVDAVKSILAELLDNATRFSAGEVQVFGVWAGHDVQILVVDTGLGLLPEQFARANTLLASPEVEVAVTDQMGLVVVSRLAREFGVRARLNATRPTGVTAEVVVPAEYVTRVRVREIVVPGQAPRPAGPDPVSAPPAVSSMPRTGTGWAGPSAPAPVVPPRARPVPSDATMELPAVPRQRGPLPLPPGAAEPGEPPMFRQLSAQSPWLWPVRGDGTGDGGFHTGADAGWQAAASAADPSTDGRTASGLPRRRPQAHVVPGGSPTPRPSAGAAPPIDPAAIRAQVAGTMRGLKAALTPPLSTGER</sequence>
<dbReference type="Gene3D" id="6.10.340.10">
    <property type="match status" value="1"/>
</dbReference>
<dbReference type="CDD" id="cd00075">
    <property type="entry name" value="HATPase"/>
    <property type="match status" value="1"/>
</dbReference>
<comment type="caution">
    <text evidence="15">The sequence shown here is derived from an EMBL/GenBank/DDBJ whole genome shotgun (WGS) entry which is preliminary data.</text>
</comment>
<feature type="compositionally biased region" description="Pro residues" evidence="12">
    <location>
        <begin position="695"/>
        <end position="705"/>
    </location>
</feature>
<evidence type="ECO:0000256" key="12">
    <source>
        <dbReference type="SAM" id="MobiDB-lite"/>
    </source>
</evidence>
<comment type="subcellular location">
    <subcellularLocation>
        <location evidence="2">Membrane</location>
    </subcellularLocation>
</comment>
<evidence type="ECO:0000313" key="15">
    <source>
        <dbReference type="EMBL" id="RFS43396.1"/>
    </source>
</evidence>
<proteinExistence type="predicted"/>
<dbReference type="PROSITE" id="PS50885">
    <property type="entry name" value="HAMP"/>
    <property type="match status" value="1"/>
</dbReference>
<evidence type="ECO:0000256" key="4">
    <source>
        <dbReference type="ARBA" id="ARBA00022553"/>
    </source>
</evidence>
<feature type="transmembrane region" description="Helical" evidence="13">
    <location>
        <begin position="332"/>
        <end position="354"/>
    </location>
</feature>
<dbReference type="Gene3D" id="3.30.565.10">
    <property type="entry name" value="Histidine kinase-like ATPase, C-terminal domain"/>
    <property type="match status" value="1"/>
</dbReference>